<keyword evidence="1" id="KW-1133">Transmembrane helix</keyword>
<organism evidence="2">
    <name type="scientific">freshwater metagenome</name>
    <dbReference type="NCBI Taxonomy" id="449393"/>
    <lineage>
        <taxon>unclassified sequences</taxon>
        <taxon>metagenomes</taxon>
        <taxon>ecological metagenomes</taxon>
    </lineage>
</organism>
<keyword evidence="1" id="KW-0812">Transmembrane</keyword>
<feature type="transmembrane region" description="Helical" evidence="1">
    <location>
        <begin position="139"/>
        <end position="162"/>
    </location>
</feature>
<name>A0A6J6DRW4_9ZZZZ</name>
<dbReference type="AlphaFoldDB" id="A0A6J6DRW4"/>
<gene>
    <name evidence="2" type="ORF">UFOPK1722_00069</name>
</gene>
<dbReference type="EMBL" id="CAEZTS010000004">
    <property type="protein sequence ID" value="CAB4565645.1"/>
    <property type="molecule type" value="Genomic_DNA"/>
</dbReference>
<feature type="transmembrane region" description="Helical" evidence="1">
    <location>
        <begin position="105"/>
        <end position="127"/>
    </location>
</feature>
<protein>
    <submittedName>
        <fullName evidence="2">Unannotated protein</fullName>
    </submittedName>
</protein>
<keyword evidence="1" id="KW-0472">Membrane</keyword>
<feature type="transmembrane region" description="Helical" evidence="1">
    <location>
        <begin position="80"/>
        <end position="98"/>
    </location>
</feature>
<accession>A0A6J6DRW4</accession>
<sequence>MIDLVNRPLVRLLMVGLPALALQTTLLSELTPFGIVIQLMLCMSIGAGVAAGPEGGALAGFVLGLMFDFVLTSPLGLSSLVYGLAGFAGGFAFSASLANPRWLNAVTCAGLSASAMFVQPVVANWIGVEGWISARLVKVMIVVAIFNGIASYAVVPAMRWCLAVRRSQRLAPPSEVFL</sequence>
<evidence type="ECO:0000313" key="2">
    <source>
        <dbReference type="EMBL" id="CAB4565645.1"/>
    </source>
</evidence>
<proteinExistence type="predicted"/>
<evidence type="ECO:0000256" key="1">
    <source>
        <dbReference type="SAM" id="Phobius"/>
    </source>
</evidence>
<reference evidence="2" key="1">
    <citation type="submission" date="2020-05" db="EMBL/GenBank/DDBJ databases">
        <authorList>
            <person name="Chiriac C."/>
            <person name="Salcher M."/>
            <person name="Ghai R."/>
            <person name="Kavagutti S V."/>
        </authorList>
    </citation>
    <scope>NUCLEOTIDE SEQUENCE</scope>
</reference>